<evidence type="ECO:0000313" key="2">
    <source>
        <dbReference type="EMBL" id="EHM51931.1"/>
    </source>
</evidence>
<organism evidence="2 3">
    <name type="scientific">Flavonifractor plautii ATCC 29863</name>
    <dbReference type="NCBI Taxonomy" id="411475"/>
    <lineage>
        <taxon>Bacteria</taxon>
        <taxon>Bacillati</taxon>
        <taxon>Bacillota</taxon>
        <taxon>Clostridia</taxon>
        <taxon>Eubacteriales</taxon>
        <taxon>Oscillospiraceae</taxon>
        <taxon>Flavonifractor</taxon>
    </lineage>
</organism>
<accession>G9YQ78</accession>
<evidence type="ECO:0000313" key="3">
    <source>
        <dbReference type="Proteomes" id="UP000004459"/>
    </source>
</evidence>
<dbReference type="SUPFAM" id="SSF52540">
    <property type="entry name" value="P-loop containing nucleoside triphosphate hydrolases"/>
    <property type="match status" value="1"/>
</dbReference>
<gene>
    <name evidence="2" type="ORF">HMPREF0372_01671</name>
</gene>
<dbReference type="PATRIC" id="fig|411475.3.peg.1439"/>
<dbReference type="RefSeq" id="WP_007490265.1">
    <property type="nucleotide sequence ID" value="NZ_JH417725.1"/>
</dbReference>
<protein>
    <recommendedName>
        <fullName evidence="4">AAA+ ATPase domain-containing protein</fullName>
    </recommendedName>
</protein>
<evidence type="ECO:0000256" key="1">
    <source>
        <dbReference type="SAM" id="MobiDB-lite"/>
    </source>
</evidence>
<dbReference type="Proteomes" id="UP000004459">
    <property type="component" value="Unassembled WGS sequence"/>
</dbReference>
<dbReference type="HOGENOM" id="CLU_627808_0_0_9"/>
<reference evidence="2 3" key="1">
    <citation type="submission" date="2011-08" db="EMBL/GenBank/DDBJ databases">
        <authorList>
            <person name="Weinstock G."/>
            <person name="Sodergren E."/>
            <person name="Clifton S."/>
            <person name="Fulton L."/>
            <person name="Fulton B."/>
            <person name="Courtney L."/>
            <person name="Fronick C."/>
            <person name="Harrison M."/>
            <person name="Strong C."/>
            <person name="Farmer C."/>
            <person name="Delahaunty K."/>
            <person name="Markovic C."/>
            <person name="Hall O."/>
            <person name="Minx P."/>
            <person name="Tomlinson C."/>
            <person name="Mitreva M."/>
            <person name="Hou S."/>
            <person name="Chen J."/>
            <person name="Wollam A."/>
            <person name="Pepin K.H."/>
            <person name="Johnson M."/>
            <person name="Bhonagiri V."/>
            <person name="Zhang X."/>
            <person name="Suruliraj S."/>
            <person name="Warren W."/>
            <person name="Chinwalla A."/>
            <person name="Mardis E.R."/>
            <person name="Wilson R.K."/>
        </authorList>
    </citation>
    <scope>NUCLEOTIDE SEQUENCE [LARGE SCALE GENOMIC DNA]</scope>
    <source>
        <strain evidence="2 3">ATCC 29863</strain>
    </source>
</reference>
<dbReference type="AlphaFoldDB" id="G9YQ78"/>
<comment type="caution">
    <text evidence="2">The sequence shown here is derived from an EMBL/GenBank/DDBJ whole genome shotgun (WGS) entry which is preliminary data.</text>
</comment>
<dbReference type="Pfam" id="PF13481">
    <property type="entry name" value="AAA_25"/>
    <property type="match status" value="1"/>
</dbReference>
<name>G9YQ78_FLAPL</name>
<sequence>DYAQETAVALHGAGSSVKVLDLARVWPEIPEHGDVSDMLLQFGEEKACAMIAQLISTTPQWEPPPPEVDPLFSLFKSLEDFPEEEAKWLIPGWIPAGQISVIAADGGIGKTTLWCHLIAALSNGITCILDPPGYNREPMKIMFLTTEDSVRKKLRKKLRLAGANMKNIITPDFVGDRSGMLHKLKFGSEELERVLRHFRPALCVFDPIQGFTPPHVNMGSRNEMRDCTAQLITIGEDINTTALIVCHTNKRKGASGRDRIADSADIWDIARSVLMAGFTEEQGIRYLSNEKNNYAQLQETILFSIDSNEQIHKEGTSWRRDREYVMGAEQARSSPVREDCKAFIIKTLHEAGGAMSTADLDKLATAAGYSFTAVKRAKQDLKKGGSVKYFHTGGNAARVWHIQALVEPENGGFEELPDDTETPFDNALPSDLSKVV</sequence>
<dbReference type="Gene3D" id="3.40.50.300">
    <property type="entry name" value="P-loop containing nucleotide triphosphate hydrolases"/>
    <property type="match status" value="1"/>
</dbReference>
<dbReference type="InterPro" id="IPR027417">
    <property type="entry name" value="P-loop_NTPase"/>
</dbReference>
<proteinExistence type="predicted"/>
<feature type="non-terminal residue" evidence="2">
    <location>
        <position position="1"/>
    </location>
</feature>
<feature type="region of interest" description="Disordered" evidence="1">
    <location>
        <begin position="411"/>
        <end position="436"/>
    </location>
</feature>
<evidence type="ECO:0008006" key="4">
    <source>
        <dbReference type="Google" id="ProtNLM"/>
    </source>
</evidence>
<dbReference type="EMBL" id="AGCK01000126">
    <property type="protein sequence ID" value="EHM51931.1"/>
    <property type="molecule type" value="Genomic_DNA"/>
</dbReference>